<name>A0A382VRE8_9ZZZZ</name>
<feature type="domain" description="Exonuclease" evidence="1">
    <location>
        <begin position="11"/>
        <end position="191"/>
    </location>
</feature>
<reference evidence="2" key="1">
    <citation type="submission" date="2018-05" db="EMBL/GenBank/DDBJ databases">
        <authorList>
            <person name="Lanie J.A."/>
            <person name="Ng W.-L."/>
            <person name="Kazmierczak K.M."/>
            <person name="Andrzejewski T.M."/>
            <person name="Davidsen T.M."/>
            <person name="Wayne K.J."/>
            <person name="Tettelin H."/>
            <person name="Glass J.I."/>
            <person name="Rusch D."/>
            <person name="Podicherti R."/>
            <person name="Tsui H.-C.T."/>
            <person name="Winkler M.E."/>
        </authorList>
    </citation>
    <scope>NUCLEOTIDE SEQUENCE</scope>
</reference>
<dbReference type="InterPro" id="IPR012337">
    <property type="entry name" value="RNaseH-like_sf"/>
</dbReference>
<dbReference type="Gene3D" id="3.30.420.10">
    <property type="entry name" value="Ribonuclease H-like superfamily/Ribonuclease H"/>
    <property type="match status" value="1"/>
</dbReference>
<dbReference type="EMBL" id="UINC01153994">
    <property type="protein sequence ID" value="SVD49014.1"/>
    <property type="molecule type" value="Genomic_DNA"/>
</dbReference>
<gene>
    <name evidence="2" type="ORF">METZ01_LOCUS401868</name>
</gene>
<sequence>MTTYKPTIARYWCVTDLECTGLEPERHEIIQVARVVIDTVEGEIIPSLTMSEYILPTRWEQRDPQAMKVNGLTIKKLQTEGISAKLALEDFGRGVNWNETVLAAWGSDFETKFLQDAFRRIDRVVPYTFKAMDVRSLGHFPRAKLGFTEYLGLGESCNYYGVPFDSGLAHDALYDATKTAELALALLKMEQ</sequence>
<dbReference type="PANTHER" id="PTHR30231">
    <property type="entry name" value="DNA POLYMERASE III SUBUNIT EPSILON"/>
    <property type="match status" value="1"/>
</dbReference>
<dbReference type="InterPro" id="IPR036397">
    <property type="entry name" value="RNaseH_sf"/>
</dbReference>
<dbReference type="GO" id="GO:0008408">
    <property type="term" value="F:3'-5' exonuclease activity"/>
    <property type="evidence" value="ECO:0007669"/>
    <property type="project" value="TreeGrafter"/>
</dbReference>
<organism evidence="2">
    <name type="scientific">marine metagenome</name>
    <dbReference type="NCBI Taxonomy" id="408172"/>
    <lineage>
        <taxon>unclassified sequences</taxon>
        <taxon>metagenomes</taxon>
        <taxon>ecological metagenomes</taxon>
    </lineage>
</organism>
<evidence type="ECO:0000313" key="2">
    <source>
        <dbReference type="EMBL" id="SVD49014.1"/>
    </source>
</evidence>
<dbReference type="Pfam" id="PF00929">
    <property type="entry name" value="RNase_T"/>
    <property type="match status" value="1"/>
</dbReference>
<dbReference type="GO" id="GO:0045004">
    <property type="term" value="P:DNA replication proofreading"/>
    <property type="evidence" value="ECO:0007669"/>
    <property type="project" value="TreeGrafter"/>
</dbReference>
<dbReference type="AlphaFoldDB" id="A0A382VRE8"/>
<dbReference type="GO" id="GO:0003676">
    <property type="term" value="F:nucleic acid binding"/>
    <property type="evidence" value="ECO:0007669"/>
    <property type="project" value="InterPro"/>
</dbReference>
<dbReference type="PANTHER" id="PTHR30231:SF2">
    <property type="entry name" value="RIBONUCLEASE T"/>
    <property type="match status" value="1"/>
</dbReference>
<dbReference type="GO" id="GO:0005829">
    <property type="term" value="C:cytosol"/>
    <property type="evidence" value="ECO:0007669"/>
    <property type="project" value="TreeGrafter"/>
</dbReference>
<dbReference type="SMART" id="SM00479">
    <property type="entry name" value="EXOIII"/>
    <property type="match status" value="1"/>
</dbReference>
<dbReference type="InterPro" id="IPR013520">
    <property type="entry name" value="Ribonucl_H"/>
</dbReference>
<dbReference type="SUPFAM" id="SSF53098">
    <property type="entry name" value="Ribonuclease H-like"/>
    <property type="match status" value="1"/>
</dbReference>
<protein>
    <recommendedName>
        <fullName evidence="1">Exonuclease domain-containing protein</fullName>
    </recommendedName>
</protein>
<proteinExistence type="predicted"/>
<dbReference type="CDD" id="cd06127">
    <property type="entry name" value="DEDDh"/>
    <property type="match status" value="1"/>
</dbReference>
<accession>A0A382VRE8</accession>
<evidence type="ECO:0000259" key="1">
    <source>
        <dbReference type="SMART" id="SM00479"/>
    </source>
</evidence>